<dbReference type="PANTHER" id="PTHR43138">
    <property type="entry name" value="ACETYLTRANSFERASE, GNAT FAMILY"/>
    <property type="match status" value="1"/>
</dbReference>
<dbReference type="InterPro" id="IPR052742">
    <property type="entry name" value="Mito_N-acetyltransferase"/>
</dbReference>
<accession>A0A443R4G1</accession>
<feature type="domain" description="N-acetyltransferase" evidence="1">
    <location>
        <begin position="32"/>
        <end position="191"/>
    </location>
</feature>
<dbReference type="EMBL" id="NCKU01002201">
    <property type="protein sequence ID" value="RWS10155.1"/>
    <property type="molecule type" value="Genomic_DNA"/>
</dbReference>
<dbReference type="Gene3D" id="3.40.630.30">
    <property type="match status" value="1"/>
</dbReference>
<evidence type="ECO:0000313" key="2">
    <source>
        <dbReference type="EMBL" id="RWS10155.1"/>
    </source>
</evidence>
<evidence type="ECO:0000313" key="3">
    <source>
        <dbReference type="Proteomes" id="UP000285301"/>
    </source>
</evidence>
<dbReference type="InterPro" id="IPR016181">
    <property type="entry name" value="Acyl_CoA_acyltransferase"/>
</dbReference>
<protein>
    <submittedName>
        <fullName evidence="2">L-azetidine-2-carboxylic acid acetyltransferase-like protein</fullName>
    </submittedName>
</protein>
<proteinExistence type="predicted"/>
<dbReference type="GO" id="GO:0005634">
    <property type="term" value="C:nucleus"/>
    <property type="evidence" value="ECO:0007669"/>
    <property type="project" value="TreeGrafter"/>
</dbReference>
<dbReference type="CDD" id="cd04301">
    <property type="entry name" value="NAT_SF"/>
    <property type="match status" value="1"/>
</dbReference>
<dbReference type="Proteomes" id="UP000285301">
    <property type="component" value="Unassembled WGS sequence"/>
</dbReference>
<reference evidence="2 3" key="1">
    <citation type="journal article" date="2018" name="Gigascience">
        <title>Genomes of trombidid mites reveal novel predicted allergens and laterally-transferred genes associated with secondary metabolism.</title>
        <authorList>
            <person name="Dong X."/>
            <person name="Chaisiri K."/>
            <person name="Xia D."/>
            <person name="Armstrong S.D."/>
            <person name="Fang Y."/>
            <person name="Donnelly M.J."/>
            <person name="Kadowaki T."/>
            <person name="McGarry J.W."/>
            <person name="Darby A.C."/>
            <person name="Makepeace B.L."/>
        </authorList>
    </citation>
    <scope>NUCLEOTIDE SEQUENCE [LARGE SCALE GENOMIC DNA]</scope>
    <source>
        <strain evidence="2">UoL-WK</strain>
    </source>
</reference>
<dbReference type="STRING" id="1965070.A0A443R4G1"/>
<keyword evidence="3" id="KW-1185">Reference proteome</keyword>
<keyword evidence="2" id="KW-0808">Transferase</keyword>
<gene>
    <name evidence="2" type="ORF">B4U79_17641</name>
</gene>
<sequence>MTSAYVLDSKRKKKVDLSDVYEKITLKIGECLEFDVYREEDFESLYEIFVEVVNEGVTFPQDSVDEQSFEEYFLSHYCFVLRSQIDGKCVAGIYIKPNFPGRSSHIANGGMVVRKDYRSKGLGDLLMRKLLTLSRKLEFEAVYSNLVFATNMAIIKLAEKHGLSKVGRLPKAGKLKGLGYVDAIQFYKKLND</sequence>
<dbReference type="SUPFAM" id="SSF55729">
    <property type="entry name" value="Acyl-CoA N-acyltransferases (Nat)"/>
    <property type="match status" value="1"/>
</dbReference>
<dbReference type="PANTHER" id="PTHR43138:SF1">
    <property type="entry name" value="N-ACETYLTRANSFERASE ACA1"/>
    <property type="match status" value="1"/>
</dbReference>
<dbReference type="GO" id="GO:0016747">
    <property type="term" value="F:acyltransferase activity, transferring groups other than amino-acyl groups"/>
    <property type="evidence" value="ECO:0007669"/>
    <property type="project" value="InterPro"/>
</dbReference>
<comment type="caution">
    <text evidence="2">The sequence shown here is derived from an EMBL/GenBank/DDBJ whole genome shotgun (WGS) entry which is preliminary data.</text>
</comment>
<dbReference type="InterPro" id="IPR000182">
    <property type="entry name" value="GNAT_dom"/>
</dbReference>
<evidence type="ECO:0000259" key="1">
    <source>
        <dbReference type="PROSITE" id="PS51186"/>
    </source>
</evidence>
<name>A0A443R4G1_9ACAR</name>
<dbReference type="PROSITE" id="PS51186">
    <property type="entry name" value="GNAT"/>
    <property type="match status" value="1"/>
</dbReference>
<organism evidence="2 3">
    <name type="scientific">Dinothrombium tinctorium</name>
    <dbReference type="NCBI Taxonomy" id="1965070"/>
    <lineage>
        <taxon>Eukaryota</taxon>
        <taxon>Metazoa</taxon>
        <taxon>Ecdysozoa</taxon>
        <taxon>Arthropoda</taxon>
        <taxon>Chelicerata</taxon>
        <taxon>Arachnida</taxon>
        <taxon>Acari</taxon>
        <taxon>Acariformes</taxon>
        <taxon>Trombidiformes</taxon>
        <taxon>Prostigmata</taxon>
        <taxon>Anystina</taxon>
        <taxon>Parasitengona</taxon>
        <taxon>Trombidioidea</taxon>
        <taxon>Trombidiidae</taxon>
        <taxon>Dinothrombium</taxon>
    </lineage>
</organism>
<dbReference type="AlphaFoldDB" id="A0A443R4G1"/>
<dbReference type="OrthoDB" id="10264707at2759"/>
<dbReference type="Pfam" id="PF00583">
    <property type="entry name" value="Acetyltransf_1"/>
    <property type="match status" value="1"/>
</dbReference>